<feature type="domain" description="OTU" evidence="9">
    <location>
        <begin position="144"/>
        <end position="278"/>
    </location>
</feature>
<dbReference type="InterPro" id="IPR049772">
    <property type="entry name" value="OTU_OTUD6"/>
</dbReference>
<dbReference type="InterPro" id="IPR038511">
    <property type="entry name" value="TAP42/TAP46-like_sf"/>
</dbReference>
<dbReference type="GO" id="GO:0006508">
    <property type="term" value="P:proteolysis"/>
    <property type="evidence" value="ECO:0007669"/>
    <property type="project" value="UniProtKB-KW"/>
</dbReference>
<dbReference type="GO" id="GO:0005829">
    <property type="term" value="C:cytosol"/>
    <property type="evidence" value="ECO:0007669"/>
    <property type="project" value="TreeGrafter"/>
</dbReference>
<keyword evidence="5" id="KW-0378">Hydrolase</keyword>
<protein>
    <recommendedName>
        <fullName evidence="2">ubiquitinyl hydrolase 1</fullName>
        <ecNumber evidence="2">3.4.19.12</ecNumber>
    </recommendedName>
</protein>
<evidence type="ECO:0000256" key="5">
    <source>
        <dbReference type="ARBA" id="ARBA00022801"/>
    </source>
</evidence>
<evidence type="ECO:0000256" key="3">
    <source>
        <dbReference type="ARBA" id="ARBA00022670"/>
    </source>
</evidence>
<dbReference type="FunFam" id="3.90.70.80:FF:000003">
    <property type="entry name" value="OTU domain-containing protein 6B"/>
    <property type="match status" value="1"/>
</dbReference>
<dbReference type="InterPro" id="IPR038765">
    <property type="entry name" value="Papain-like_cys_pep_sf"/>
</dbReference>
<dbReference type="EMBL" id="SGJD01011154">
    <property type="protein sequence ID" value="KAB0388802.1"/>
    <property type="molecule type" value="Genomic_DNA"/>
</dbReference>
<dbReference type="GO" id="GO:0035303">
    <property type="term" value="P:regulation of dephosphorylation"/>
    <property type="evidence" value="ECO:0007669"/>
    <property type="project" value="TreeGrafter"/>
</dbReference>
<feature type="compositionally biased region" description="Basic and acidic residues" evidence="8">
    <location>
        <begin position="74"/>
        <end position="99"/>
    </location>
</feature>
<dbReference type="Pfam" id="PF02338">
    <property type="entry name" value="OTU"/>
    <property type="match status" value="1"/>
</dbReference>
<name>A0A643BLF7_BALPH</name>
<comment type="caution">
    <text evidence="10">The sequence shown here is derived from an EMBL/GenBank/DDBJ whole genome shotgun (WGS) entry which is preliminary data.</text>
</comment>
<dbReference type="InterPro" id="IPR007304">
    <property type="entry name" value="TAP46-like"/>
</dbReference>
<keyword evidence="4" id="KW-0833">Ubl conjugation pathway</keyword>
<dbReference type="AlphaFoldDB" id="A0A643BLF7"/>
<evidence type="ECO:0000313" key="11">
    <source>
        <dbReference type="Proteomes" id="UP000437017"/>
    </source>
</evidence>
<dbReference type="InterPro" id="IPR003323">
    <property type="entry name" value="OTU_dom"/>
</dbReference>
<feature type="non-terminal residue" evidence="10">
    <location>
        <position position="478"/>
    </location>
</feature>
<feature type="compositionally biased region" description="Basic and acidic residues" evidence="8">
    <location>
        <begin position="1"/>
        <end position="10"/>
    </location>
</feature>
<dbReference type="Gene3D" id="1.25.40.540">
    <property type="entry name" value="TAP42-like family"/>
    <property type="match status" value="2"/>
</dbReference>
<proteinExistence type="inferred from homology"/>
<evidence type="ECO:0000256" key="2">
    <source>
        <dbReference type="ARBA" id="ARBA00012759"/>
    </source>
</evidence>
<evidence type="ECO:0000256" key="6">
    <source>
        <dbReference type="ARBA" id="ARBA00022807"/>
    </source>
</evidence>
<dbReference type="PANTHER" id="PTHR10933:SF9">
    <property type="entry name" value="IMMUNOGLOBULIN-BINDING PROTEIN 1"/>
    <property type="match status" value="1"/>
</dbReference>
<keyword evidence="6" id="KW-0788">Thiol protease</keyword>
<dbReference type="Pfam" id="PF04177">
    <property type="entry name" value="TAP42"/>
    <property type="match status" value="1"/>
</dbReference>
<feature type="region of interest" description="Disordered" evidence="8">
    <location>
        <begin position="57"/>
        <end position="99"/>
    </location>
</feature>
<accession>A0A643BLF7</accession>
<keyword evidence="11" id="KW-1185">Reference proteome</keyword>
<dbReference type="Gene3D" id="3.90.70.80">
    <property type="match status" value="1"/>
</dbReference>
<dbReference type="EC" id="3.4.19.12" evidence="2"/>
<dbReference type="PANTHER" id="PTHR10933">
    <property type="entry name" value="IMMUNOGLOBULIN-BINDING PROTEIN 1"/>
    <property type="match status" value="1"/>
</dbReference>
<feature type="compositionally biased region" description="Basic and acidic residues" evidence="8">
    <location>
        <begin position="18"/>
        <end position="28"/>
    </location>
</feature>
<evidence type="ECO:0000256" key="7">
    <source>
        <dbReference type="ARBA" id="ARBA00034730"/>
    </source>
</evidence>
<keyword evidence="3" id="KW-0645">Protease</keyword>
<feature type="region of interest" description="Disordered" evidence="8">
    <location>
        <begin position="1"/>
        <end position="41"/>
    </location>
</feature>
<dbReference type="Proteomes" id="UP000437017">
    <property type="component" value="Unassembled WGS sequence"/>
</dbReference>
<evidence type="ECO:0000313" key="10">
    <source>
        <dbReference type="EMBL" id="KAB0388802.1"/>
    </source>
</evidence>
<evidence type="ECO:0000256" key="8">
    <source>
        <dbReference type="SAM" id="MobiDB-lite"/>
    </source>
</evidence>
<dbReference type="OrthoDB" id="415023at2759"/>
<dbReference type="SUPFAM" id="SSF54001">
    <property type="entry name" value="Cysteine proteinases"/>
    <property type="match status" value="1"/>
</dbReference>
<dbReference type="GO" id="GO:0009966">
    <property type="term" value="P:regulation of signal transduction"/>
    <property type="evidence" value="ECO:0007669"/>
    <property type="project" value="InterPro"/>
</dbReference>
<evidence type="ECO:0000256" key="4">
    <source>
        <dbReference type="ARBA" id="ARBA00022786"/>
    </source>
</evidence>
<sequence length="478" mass="54719">MGDSQREHQQMIRRHNREKTELQDHIQDMKSSVPKTDEKGREQLLLDMARLEAEMEQKHQQELKKFQESFPDNSSHDSVTEDLPKVDLKNEPPHLSKAQRGWERKVAREGESQERVAEAEMEHLPSFCHDEEMELGAILRARNLQMQAIPADGHCMYRAIQHQLVPSVTVDCLRRRTAEYMRNHVDDFLSFFSSPEAGIAGSRDGFLRYCDDIVLTASWGGQLELRALSHVLQTPIEVIQANSPVVIMGEEYTKKPIILVYQRYSYSCGEHYSSVKPLRAGSVSSMATAEDELLLPRLPELFETSKQLLDEVEVATEPTGSRIIQDKVFKGLDLLKKAAEMLLELDLFRYKQKKEAEHRLSALKSAVESGQADDERIREYYLLHLRRWIGISLEEIESIDQEIKILRGKDSSKEASTSHSSRQDRPPMKPFVLTRNMAQAKVFGAGYPSLASMTVNEWYEQHQKFGALPDQGIAKKTS</sequence>
<dbReference type="GO" id="GO:0051721">
    <property type="term" value="F:protein phosphatase 2A binding"/>
    <property type="evidence" value="ECO:0007669"/>
    <property type="project" value="TreeGrafter"/>
</dbReference>
<feature type="compositionally biased region" description="Basic and acidic residues" evidence="8">
    <location>
        <begin position="57"/>
        <end position="67"/>
    </location>
</feature>
<reference evidence="10 11" key="1">
    <citation type="journal article" date="2019" name="PLoS ONE">
        <title>Genomic analyses reveal an absence of contemporary introgressive admixture between fin whales and blue whales, despite known hybrids.</title>
        <authorList>
            <person name="Westbury M.V."/>
            <person name="Petersen B."/>
            <person name="Lorenzen E.D."/>
        </authorList>
    </citation>
    <scope>NUCLEOTIDE SEQUENCE [LARGE SCALE GENOMIC DNA]</scope>
    <source>
        <strain evidence="10">FinWhale-01</strain>
    </source>
</reference>
<gene>
    <name evidence="10" type="ORF">E2I00_014933</name>
</gene>
<evidence type="ECO:0000259" key="9">
    <source>
        <dbReference type="PROSITE" id="PS50802"/>
    </source>
</evidence>
<dbReference type="CDD" id="cd22761">
    <property type="entry name" value="OTU_OTUD6"/>
    <property type="match status" value="1"/>
</dbReference>
<evidence type="ECO:0000256" key="1">
    <source>
        <dbReference type="ARBA" id="ARBA00000707"/>
    </source>
</evidence>
<organism evidence="10 11">
    <name type="scientific">Balaenoptera physalus</name>
    <name type="common">Fin whale</name>
    <name type="synonym">Balaena physalus</name>
    <dbReference type="NCBI Taxonomy" id="9770"/>
    <lineage>
        <taxon>Eukaryota</taxon>
        <taxon>Metazoa</taxon>
        <taxon>Chordata</taxon>
        <taxon>Craniata</taxon>
        <taxon>Vertebrata</taxon>
        <taxon>Euteleostomi</taxon>
        <taxon>Mammalia</taxon>
        <taxon>Eutheria</taxon>
        <taxon>Laurasiatheria</taxon>
        <taxon>Artiodactyla</taxon>
        <taxon>Whippomorpha</taxon>
        <taxon>Cetacea</taxon>
        <taxon>Mysticeti</taxon>
        <taxon>Balaenopteridae</taxon>
        <taxon>Balaenoptera</taxon>
    </lineage>
</organism>
<dbReference type="PROSITE" id="PS50802">
    <property type="entry name" value="OTU"/>
    <property type="match status" value="1"/>
</dbReference>
<dbReference type="GO" id="GO:0004843">
    <property type="term" value="F:cysteine-type deubiquitinase activity"/>
    <property type="evidence" value="ECO:0007669"/>
    <property type="project" value="UniProtKB-EC"/>
</dbReference>
<comment type="catalytic activity">
    <reaction evidence="1">
        <text>Thiol-dependent hydrolysis of ester, thioester, amide, peptide and isopeptide bonds formed by the C-terminal Gly of ubiquitin (a 76-residue protein attached to proteins as an intracellular targeting signal).</text>
        <dbReference type="EC" id="3.4.19.12"/>
    </reaction>
</comment>
<feature type="region of interest" description="Disordered" evidence="8">
    <location>
        <begin position="410"/>
        <end position="430"/>
    </location>
</feature>
<comment type="similarity">
    <text evidence="7">Belongs to the IGBP1/TAP42 family.</text>
</comment>